<sequence>MTEGTPERPDSTPPPLPAAPPTFTAVHPYPTAVPAGGKRGRTLTVVVAVVVLLLAAAGVSWWALAGEEDPIDHVEVSGGKLITSDSDAYEDCDDTDEYTYNDCDADTDETYEFVYKITNKGDGPANYSVIVNAFDEDGDFLGQTYIGSAHLAAGKTDADKSQFSDYSELEDERELSDIASVKVAYVERVALAN</sequence>
<evidence type="ECO:0008006" key="5">
    <source>
        <dbReference type="Google" id="ProtNLM"/>
    </source>
</evidence>
<evidence type="ECO:0000256" key="2">
    <source>
        <dbReference type="SAM" id="Phobius"/>
    </source>
</evidence>
<organism evidence="3 4">
    <name type="scientific">Streptomyces edwardsiae</name>
    <dbReference type="NCBI Taxonomy" id="3075527"/>
    <lineage>
        <taxon>Bacteria</taxon>
        <taxon>Bacillati</taxon>
        <taxon>Actinomycetota</taxon>
        <taxon>Actinomycetes</taxon>
        <taxon>Kitasatosporales</taxon>
        <taxon>Streptomycetaceae</taxon>
        <taxon>Streptomyces</taxon>
    </lineage>
</organism>
<dbReference type="EMBL" id="JAVRFA010000029">
    <property type="protein sequence ID" value="MDT0397235.1"/>
    <property type="molecule type" value="Genomic_DNA"/>
</dbReference>
<keyword evidence="2" id="KW-0472">Membrane</keyword>
<evidence type="ECO:0000313" key="3">
    <source>
        <dbReference type="EMBL" id="MDT0397235.1"/>
    </source>
</evidence>
<keyword evidence="4" id="KW-1185">Reference proteome</keyword>
<feature type="compositionally biased region" description="Pro residues" evidence="1">
    <location>
        <begin position="11"/>
        <end position="20"/>
    </location>
</feature>
<feature type="region of interest" description="Disordered" evidence="1">
    <location>
        <begin position="1"/>
        <end position="23"/>
    </location>
</feature>
<evidence type="ECO:0000313" key="4">
    <source>
        <dbReference type="Proteomes" id="UP001183881"/>
    </source>
</evidence>
<reference evidence="4" key="1">
    <citation type="submission" date="2023-07" db="EMBL/GenBank/DDBJ databases">
        <title>30 novel species of actinomycetes from the DSMZ collection.</title>
        <authorList>
            <person name="Nouioui I."/>
        </authorList>
    </citation>
    <scope>NUCLEOTIDE SEQUENCE [LARGE SCALE GENOMIC DNA]</scope>
    <source>
        <strain evidence="4">DSM 41636</strain>
    </source>
</reference>
<protein>
    <recommendedName>
        <fullName evidence="5">DUF4352 domain-containing protein</fullName>
    </recommendedName>
</protein>
<dbReference type="RefSeq" id="WP_311645921.1">
    <property type="nucleotide sequence ID" value="NZ_JAVRFA010000029.1"/>
</dbReference>
<proteinExistence type="predicted"/>
<accession>A0ABU2Q153</accession>
<name>A0ABU2Q153_9ACTN</name>
<evidence type="ECO:0000256" key="1">
    <source>
        <dbReference type="SAM" id="MobiDB-lite"/>
    </source>
</evidence>
<comment type="caution">
    <text evidence="3">The sequence shown here is derived from an EMBL/GenBank/DDBJ whole genome shotgun (WGS) entry which is preliminary data.</text>
</comment>
<keyword evidence="2" id="KW-0812">Transmembrane</keyword>
<feature type="compositionally biased region" description="Basic and acidic residues" evidence="1">
    <location>
        <begin position="1"/>
        <end position="10"/>
    </location>
</feature>
<gene>
    <name evidence="3" type="ORF">RM705_21465</name>
</gene>
<dbReference type="Proteomes" id="UP001183881">
    <property type="component" value="Unassembled WGS sequence"/>
</dbReference>
<feature type="transmembrane region" description="Helical" evidence="2">
    <location>
        <begin position="43"/>
        <end position="64"/>
    </location>
</feature>
<keyword evidence="2" id="KW-1133">Transmembrane helix</keyword>